<dbReference type="AlphaFoldDB" id="A0A4Q1L0T7"/>
<gene>
    <name evidence="1" type="ORF">EQW73_05425</name>
    <name evidence="2" type="ORF">EQW78_03000</name>
</gene>
<proteinExistence type="predicted"/>
<evidence type="ECO:0000313" key="1">
    <source>
        <dbReference type="EMBL" id="RXR26908.1"/>
    </source>
</evidence>
<name>A0A4Q1L0T7_9CELL</name>
<evidence type="ECO:0000313" key="2">
    <source>
        <dbReference type="EMBL" id="RXR36250.1"/>
    </source>
</evidence>
<evidence type="ECO:0000313" key="4">
    <source>
        <dbReference type="Proteomes" id="UP000290517"/>
    </source>
</evidence>
<evidence type="ECO:0000313" key="3">
    <source>
        <dbReference type="Proteomes" id="UP000289805"/>
    </source>
</evidence>
<dbReference type="EMBL" id="SDJQ01000004">
    <property type="protein sequence ID" value="RXR36250.1"/>
    <property type="molecule type" value="Genomic_DNA"/>
</dbReference>
<accession>A0A4Q1L0T7</accession>
<dbReference type="OrthoDB" id="2359060at2"/>
<dbReference type="NCBIfam" id="NF033892">
    <property type="entry name" value="XcbB_CpsF_sero"/>
    <property type="match status" value="1"/>
</dbReference>
<organism evidence="2 3">
    <name type="scientific">Oerskovia turbata</name>
    <dbReference type="NCBI Taxonomy" id="1713"/>
    <lineage>
        <taxon>Bacteria</taxon>
        <taxon>Bacillati</taxon>
        <taxon>Actinomycetota</taxon>
        <taxon>Actinomycetes</taxon>
        <taxon>Micrococcales</taxon>
        <taxon>Cellulomonadaceae</taxon>
        <taxon>Oerskovia</taxon>
    </lineage>
</organism>
<protein>
    <submittedName>
        <fullName evidence="2">Uncharacterized protein</fullName>
    </submittedName>
</protein>
<dbReference type="EMBL" id="SDJR01000003">
    <property type="protein sequence ID" value="RXR26908.1"/>
    <property type="molecule type" value="Genomic_DNA"/>
</dbReference>
<comment type="caution">
    <text evidence="2">The sequence shown here is derived from an EMBL/GenBank/DDBJ whole genome shotgun (WGS) entry which is preliminary data.</text>
</comment>
<sequence length="340" mass="37000">MAVIENPRTDSVVLEALDANRHANFLHLRREDISTERNLVTIGVRDSETHAMVKTLASRGYLHYMAREGESRFVHQRRLPTLWKAVIDGELSVSSEGAYYSLQLPPEVEPRKLLVLFSSIYAPPTSASLWRYMARNYQHVASSIPDDTAILRIADVGGVLGAFYLDTIAAPNNSAAVSRLIEQSIQELGISRSSTVLLGPSKGGTGATFHGLSLGLPFVAVDPILDDTHYEQEMSDAHFTGFPVFPAAKQTTFGNLFAHVLETYSSGEPRGIFVTSPRSAQYPIVIDAARALSGIVSVLTANSPRIKSHPDVARVALGPTLSLVNSLLCGWPTPRGFFSV</sequence>
<keyword evidence="4" id="KW-1185">Reference proteome</keyword>
<dbReference type="RefSeq" id="WP_051702555.1">
    <property type="nucleotide sequence ID" value="NZ_JOFV01000001.1"/>
</dbReference>
<dbReference type="STRING" id="1713.GCA_000718325_00252"/>
<dbReference type="Proteomes" id="UP000289805">
    <property type="component" value="Unassembled WGS sequence"/>
</dbReference>
<dbReference type="Proteomes" id="UP000290517">
    <property type="component" value="Unassembled WGS sequence"/>
</dbReference>
<reference evidence="3 4" key="1">
    <citation type="submission" date="2019-01" db="EMBL/GenBank/DDBJ databases">
        <title>Oerskovia turbata Genome sequencing and assembly.</title>
        <authorList>
            <person name="Dou T."/>
        </authorList>
    </citation>
    <scope>NUCLEOTIDE SEQUENCE [LARGE SCALE GENOMIC DNA]</scope>
    <source>
        <strain evidence="2 3">JCM12123</strain>
        <strain evidence="1 4">JCM3160</strain>
    </source>
</reference>